<reference evidence="5" key="1">
    <citation type="journal article" date="2019" name="Int. J. Syst. Evol. Microbiol.">
        <title>The Global Catalogue of Microorganisms (GCM) 10K type strain sequencing project: providing services to taxonomists for standard genome sequencing and annotation.</title>
        <authorList>
            <consortium name="The Broad Institute Genomics Platform"/>
            <consortium name="The Broad Institute Genome Sequencing Center for Infectious Disease"/>
            <person name="Wu L."/>
            <person name="Ma J."/>
        </authorList>
    </citation>
    <scope>NUCLEOTIDE SEQUENCE [LARGE SCALE GENOMIC DNA]</scope>
    <source>
        <strain evidence="5">JCM 19015</strain>
    </source>
</reference>
<organism evidence="4 5">
    <name type="scientific">Amnibacterium soli</name>
    <dbReference type="NCBI Taxonomy" id="1282736"/>
    <lineage>
        <taxon>Bacteria</taxon>
        <taxon>Bacillati</taxon>
        <taxon>Actinomycetota</taxon>
        <taxon>Actinomycetes</taxon>
        <taxon>Micrococcales</taxon>
        <taxon>Microbacteriaceae</taxon>
        <taxon>Amnibacterium</taxon>
    </lineage>
</organism>
<dbReference type="InterPro" id="IPR032710">
    <property type="entry name" value="NTF2-like_dom_sf"/>
</dbReference>
<dbReference type="Proteomes" id="UP001500121">
    <property type="component" value="Unassembled WGS sequence"/>
</dbReference>
<dbReference type="EMBL" id="BAABLP010000002">
    <property type="protein sequence ID" value="GAA4740140.1"/>
    <property type="molecule type" value="Genomic_DNA"/>
</dbReference>
<dbReference type="SUPFAM" id="SSF54427">
    <property type="entry name" value="NTF2-like"/>
    <property type="match status" value="1"/>
</dbReference>
<accession>A0ABP8YVZ7</accession>
<comment type="similarity">
    <text evidence="1">Belongs to the UPF0225 family.</text>
</comment>
<dbReference type="HAMAP" id="MF_00612">
    <property type="entry name" value="UPF0225"/>
    <property type="match status" value="1"/>
</dbReference>
<evidence type="ECO:0000256" key="2">
    <source>
        <dbReference type="SAM" id="MobiDB-lite"/>
    </source>
</evidence>
<sequence>MCSSRAASDVPGTHGRADRPDPPGCAGGSDEDRRMTRTDGRCPCGGGDYATCCRPFHEGAPAPTAEALMRSRYSAFALGLGPHLRDTWSTATRPADLDLDDGLEWRRLQIVDTVRGGADDDEGVVEFRAAHRSAEGAGVLHERSRFAREDGRWVYVDGDLLA</sequence>
<comment type="caution">
    <text evidence="4">The sequence shown here is derived from an EMBL/GenBank/DDBJ whole genome shotgun (WGS) entry which is preliminary data.</text>
</comment>
<dbReference type="Gene3D" id="3.10.450.50">
    <property type="match status" value="1"/>
</dbReference>
<feature type="compositionally biased region" description="Basic and acidic residues" evidence="2">
    <location>
        <begin position="30"/>
        <end position="40"/>
    </location>
</feature>
<protein>
    <recommendedName>
        <fullName evidence="1">UPF0225 protein GCM10025783_08830</fullName>
    </recommendedName>
</protein>
<feature type="region of interest" description="Disordered" evidence="2">
    <location>
        <begin position="1"/>
        <end position="40"/>
    </location>
</feature>
<dbReference type="Pfam" id="PF17775">
    <property type="entry name" value="YchJ_M-like"/>
    <property type="match status" value="1"/>
</dbReference>
<dbReference type="InterPro" id="IPR048469">
    <property type="entry name" value="YchJ-like_M"/>
</dbReference>
<evidence type="ECO:0000256" key="1">
    <source>
        <dbReference type="HAMAP-Rule" id="MF_00612"/>
    </source>
</evidence>
<dbReference type="InterPro" id="IPR023006">
    <property type="entry name" value="YchJ-like"/>
</dbReference>
<proteinExistence type="inferred from homology"/>
<keyword evidence="5" id="KW-1185">Reference proteome</keyword>
<evidence type="ECO:0000259" key="3">
    <source>
        <dbReference type="Pfam" id="PF17775"/>
    </source>
</evidence>
<gene>
    <name evidence="4" type="ORF">GCM10025783_08830</name>
</gene>
<evidence type="ECO:0000313" key="5">
    <source>
        <dbReference type="Proteomes" id="UP001500121"/>
    </source>
</evidence>
<name>A0ABP8YVZ7_9MICO</name>
<evidence type="ECO:0000313" key="4">
    <source>
        <dbReference type="EMBL" id="GAA4740140.1"/>
    </source>
</evidence>
<feature type="domain" description="YchJ-like middle NTF2-like" evidence="3">
    <location>
        <begin position="64"/>
        <end position="158"/>
    </location>
</feature>